<evidence type="ECO:0000313" key="2">
    <source>
        <dbReference type="Proteomes" id="UP000799421"/>
    </source>
</evidence>
<name>A0A6A7BWY2_9PEZI</name>
<organism evidence="1 2">
    <name type="scientific">Piedraia hortae CBS 480.64</name>
    <dbReference type="NCBI Taxonomy" id="1314780"/>
    <lineage>
        <taxon>Eukaryota</taxon>
        <taxon>Fungi</taxon>
        <taxon>Dikarya</taxon>
        <taxon>Ascomycota</taxon>
        <taxon>Pezizomycotina</taxon>
        <taxon>Dothideomycetes</taxon>
        <taxon>Dothideomycetidae</taxon>
        <taxon>Capnodiales</taxon>
        <taxon>Piedraiaceae</taxon>
        <taxon>Piedraia</taxon>
    </lineage>
</organism>
<dbReference type="EMBL" id="MU005991">
    <property type="protein sequence ID" value="KAF2859582.1"/>
    <property type="molecule type" value="Genomic_DNA"/>
</dbReference>
<sequence>MPLVAFLMVTQLYYLQHTFWCPWRIFSITSGSSGSCENSSWTLECCSHQSCCILGTKRAERIDFMLYPWHMNADVEAVCTDDLGPERGEMMKFQRCWRP</sequence>
<gene>
    <name evidence="1" type="ORF">K470DRAFT_96362</name>
</gene>
<accession>A0A6A7BWY2</accession>
<keyword evidence="2" id="KW-1185">Reference proteome</keyword>
<reference evidence="1" key="1">
    <citation type="journal article" date="2020" name="Stud. Mycol.">
        <title>101 Dothideomycetes genomes: a test case for predicting lifestyles and emergence of pathogens.</title>
        <authorList>
            <person name="Haridas S."/>
            <person name="Albert R."/>
            <person name="Binder M."/>
            <person name="Bloem J."/>
            <person name="Labutti K."/>
            <person name="Salamov A."/>
            <person name="Andreopoulos B."/>
            <person name="Baker S."/>
            <person name="Barry K."/>
            <person name="Bills G."/>
            <person name="Bluhm B."/>
            <person name="Cannon C."/>
            <person name="Castanera R."/>
            <person name="Culley D."/>
            <person name="Daum C."/>
            <person name="Ezra D."/>
            <person name="Gonzalez J."/>
            <person name="Henrissat B."/>
            <person name="Kuo A."/>
            <person name="Liang C."/>
            <person name="Lipzen A."/>
            <person name="Lutzoni F."/>
            <person name="Magnuson J."/>
            <person name="Mondo S."/>
            <person name="Nolan M."/>
            <person name="Ohm R."/>
            <person name="Pangilinan J."/>
            <person name="Park H.-J."/>
            <person name="Ramirez L."/>
            <person name="Alfaro M."/>
            <person name="Sun H."/>
            <person name="Tritt A."/>
            <person name="Yoshinaga Y."/>
            <person name="Zwiers L.-H."/>
            <person name="Turgeon B."/>
            <person name="Goodwin S."/>
            <person name="Spatafora J."/>
            <person name="Crous P."/>
            <person name="Grigoriev I."/>
        </authorList>
    </citation>
    <scope>NUCLEOTIDE SEQUENCE</scope>
    <source>
        <strain evidence="1">CBS 480.64</strain>
    </source>
</reference>
<evidence type="ECO:0000313" key="1">
    <source>
        <dbReference type="EMBL" id="KAF2859582.1"/>
    </source>
</evidence>
<dbReference type="AlphaFoldDB" id="A0A6A7BWY2"/>
<protein>
    <submittedName>
        <fullName evidence="1">Uncharacterized protein</fullName>
    </submittedName>
</protein>
<proteinExistence type="predicted"/>
<dbReference type="Proteomes" id="UP000799421">
    <property type="component" value="Unassembled WGS sequence"/>
</dbReference>